<feature type="transmembrane region" description="Helical" evidence="5">
    <location>
        <begin position="12"/>
        <end position="40"/>
    </location>
</feature>
<proteinExistence type="predicted"/>
<comment type="subcellular location">
    <subcellularLocation>
        <location evidence="1">Membrane</location>
        <topology evidence="1">Multi-pass membrane protein</topology>
    </subcellularLocation>
</comment>
<name>A0A2A7MJ52_9CLOT</name>
<gene>
    <name evidence="6" type="ORF">CQ394_08425</name>
</gene>
<evidence type="ECO:0000256" key="2">
    <source>
        <dbReference type="ARBA" id="ARBA00022692"/>
    </source>
</evidence>
<dbReference type="Pfam" id="PF00654">
    <property type="entry name" value="Voltage_CLC"/>
    <property type="match status" value="1"/>
</dbReference>
<keyword evidence="2 5" id="KW-0812">Transmembrane</keyword>
<evidence type="ECO:0000256" key="5">
    <source>
        <dbReference type="SAM" id="Phobius"/>
    </source>
</evidence>
<evidence type="ECO:0000256" key="3">
    <source>
        <dbReference type="ARBA" id="ARBA00022989"/>
    </source>
</evidence>
<organism evidence="6 7">
    <name type="scientific">Clostridium neonatale</name>
    <dbReference type="NCBI Taxonomy" id="137838"/>
    <lineage>
        <taxon>Bacteria</taxon>
        <taxon>Bacillati</taxon>
        <taxon>Bacillota</taxon>
        <taxon>Clostridia</taxon>
        <taxon>Eubacteriales</taxon>
        <taxon>Clostridiaceae</taxon>
        <taxon>Clostridium</taxon>
    </lineage>
</organism>
<dbReference type="Gene3D" id="1.10.3080.10">
    <property type="entry name" value="Clc chloride channel"/>
    <property type="match status" value="1"/>
</dbReference>
<dbReference type="PANTHER" id="PTHR43427:SF12">
    <property type="entry name" value="CHLORIDE TRANSPORTER"/>
    <property type="match status" value="1"/>
</dbReference>
<evidence type="ECO:0000313" key="6">
    <source>
        <dbReference type="EMBL" id="PEG31706.1"/>
    </source>
</evidence>
<feature type="transmembrane region" description="Helical" evidence="5">
    <location>
        <begin position="141"/>
        <end position="166"/>
    </location>
</feature>
<dbReference type="Proteomes" id="UP000220840">
    <property type="component" value="Unassembled WGS sequence"/>
</dbReference>
<dbReference type="AlphaFoldDB" id="A0A2A7MJ52"/>
<feature type="transmembrane region" description="Helical" evidence="5">
    <location>
        <begin position="369"/>
        <end position="387"/>
    </location>
</feature>
<feature type="transmembrane region" description="Helical" evidence="5">
    <location>
        <begin position="317"/>
        <end position="334"/>
    </location>
</feature>
<keyword evidence="3 5" id="KW-1133">Transmembrane helix</keyword>
<sequence length="406" mass="44386">MKEFIKCYKQMIIVSLAAVIIGVIVGAIDAGFGKILIYLGEFRSEHFMKLIFLLPVAGIWVIWIYRKFSEKAIKGMNLVFNVGHGEEESIPLALVPLSMIGTWMTHLFGGSAGREGVAVQIGATVSHYIGSRIKIENASRIFLVTGMAAGFAGLFGTPIAACFFALEVLIAGALDYTALLPIIIAAFSSSFTAHLLNLEKFTFKLETKINIDAMFILKLVIIAVIFSFAGRIFSAFLKYAKEKLGNTFEDPIKKIFVVGIILSILFIICGRGRYSGLGTNLINASFNGEHIYEFDWFFKIILTVITLAAGYQGGEVTPLFSIGCSLGVVLANILNMPVEFIAALGYTAVFGSATNTLLAPIFIGAEVFGYEYMPYFFVVCSISYIFNGNKSIYGLQKNIIKAPNKD</sequence>
<dbReference type="PRINTS" id="PR00762">
    <property type="entry name" value="CLCHANNEL"/>
</dbReference>
<dbReference type="PANTHER" id="PTHR43427">
    <property type="entry name" value="CHLORIDE CHANNEL PROTEIN CLC-E"/>
    <property type="match status" value="1"/>
</dbReference>
<evidence type="ECO:0000256" key="1">
    <source>
        <dbReference type="ARBA" id="ARBA00004141"/>
    </source>
</evidence>
<keyword evidence="4 5" id="KW-0472">Membrane</keyword>
<dbReference type="GO" id="GO:0015108">
    <property type="term" value="F:chloride transmembrane transporter activity"/>
    <property type="evidence" value="ECO:0007669"/>
    <property type="project" value="InterPro"/>
</dbReference>
<reference evidence="6 7" key="1">
    <citation type="submission" date="2017-10" db="EMBL/GenBank/DDBJ databases">
        <title>Effective Description of Clostridium neonatale sp. nov. linked to necrotizing enterocolitis in neonates and a clarification of species assignable to the genus Clostridium (Prazmowski 1880) emend. Lawson and Rainey 2016.</title>
        <authorList>
            <person name="Bernard K."/>
            <person name="Burdz T."/>
            <person name="Wiebe D."/>
            <person name="Balcewich B."/>
            <person name="Alfa M."/>
            <person name="Bernier A.-M."/>
        </authorList>
    </citation>
    <scope>NUCLEOTIDE SEQUENCE [LARGE SCALE GENOMIC DNA]</scope>
    <source>
        <strain evidence="6 7">LCDC99A005</strain>
    </source>
</reference>
<comment type="caution">
    <text evidence="6">The sequence shown here is derived from an EMBL/GenBank/DDBJ whole genome shotgun (WGS) entry which is preliminary data.</text>
</comment>
<feature type="transmembrane region" description="Helical" evidence="5">
    <location>
        <begin position="291"/>
        <end position="311"/>
    </location>
</feature>
<accession>A0A2A7MJ52</accession>
<dbReference type="GO" id="GO:0016020">
    <property type="term" value="C:membrane"/>
    <property type="evidence" value="ECO:0007669"/>
    <property type="project" value="UniProtKB-SubCell"/>
</dbReference>
<evidence type="ECO:0000313" key="7">
    <source>
        <dbReference type="Proteomes" id="UP000220840"/>
    </source>
</evidence>
<dbReference type="InterPro" id="IPR014743">
    <property type="entry name" value="Cl-channel_core"/>
</dbReference>
<dbReference type="EMBL" id="PDCJ01000001">
    <property type="protein sequence ID" value="PEG31706.1"/>
    <property type="molecule type" value="Genomic_DNA"/>
</dbReference>
<dbReference type="InterPro" id="IPR050368">
    <property type="entry name" value="ClC-type_chloride_channel"/>
</dbReference>
<feature type="transmembrane region" description="Helical" evidence="5">
    <location>
        <begin position="178"/>
        <end position="198"/>
    </location>
</feature>
<evidence type="ECO:0000256" key="4">
    <source>
        <dbReference type="ARBA" id="ARBA00023136"/>
    </source>
</evidence>
<feature type="transmembrane region" description="Helical" evidence="5">
    <location>
        <begin position="219"/>
        <end position="240"/>
    </location>
</feature>
<feature type="transmembrane region" description="Helical" evidence="5">
    <location>
        <begin position="252"/>
        <end position="270"/>
    </location>
</feature>
<dbReference type="OrthoDB" id="9767361at2"/>
<feature type="transmembrane region" description="Helical" evidence="5">
    <location>
        <begin position="341"/>
        <end position="363"/>
    </location>
</feature>
<dbReference type="InterPro" id="IPR001807">
    <property type="entry name" value="ClC"/>
</dbReference>
<feature type="transmembrane region" description="Helical" evidence="5">
    <location>
        <begin position="46"/>
        <end position="65"/>
    </location>
</feature>
<keyword evidence="7" id="KW-1185">Reference proteome</keyword>
<dbReference type="RefSeq" id="WP_058295859.1">
    <property type="nucleotide sequence ID" value="NZ_CAMRXB010000107.1"/>
</dbReference>
<dbReference type="SUPFAM" id="SSF81340">
    <property type="entry name" value="Clc chloride channel"/>
    <property type="match status" value="1"/>
</dbReference>
<dbReference type="STRING" id="137838.GCA_001458595_03154"/>
<protein>
    <submittedName>
        <fullName evidence="6">Voltage-gated chloride channel protein</fullName>
    </submittedName>
</protein>